<keyword evidence="2" id="KW-1185">Reference proteome</keyword>
<evidence type="ECO:0000313" key="1">
    <source>
        <dbReference type="EMBL" id="GIJ91215.1"/>
    </source>
</evidence>
<dbReference type="GeneID" id="67008790"/>
<proteinExistence type="predicted"/>
<evidence type="ECO:0000313" key="2">
    <source>
        <dbReference type="Proteomes" id="UP001043456"/>
    </source>
</evidence>
<dbReference type="AlphaFoldDB" id="A0A9P3BKX7"/>
<dbReference type="Proteomes" id="UP001043456">
    <property type="component" value="Unassembled WGS sequence"/>
</dbReference>
<protein>
    <submittedName>
        <fullName evidence="1">Uncharacterized protein</fullName>
    </submittedName>
</protein>
<accession>A0A9P3BKX7</accession>
<organism evidence="1 2">
    <name type="scientific">Aspergillus pseudoviridinutans</name>
    <dbReference type="NCBI Taxonomy" id="1517512"/>
    <lineage>
        <taxon>Eukaryota</taxon>
        <taxon>Fungi</taxon>
        <taxon>Dikarya</taxon>
        <taxon>Ascomycota</taxon>
        <taxon>Pezizomycotina</taxon>
        <taxon>Eurotiomycetes</taxon>
        <taxon>Eurotiomycetidae</taxon>
        <taxon>Eurotiales</taxon>
        <taxon>Aspergillaceae</taxon>
        <taxon>Aspergillus</taxon>
        <taxon>Aspergillus subgen. Fumigati</taxon>
    </lineage>
</organism>
<gene>
    <name evidence="1" type="ORF">Asppvi_010180</name>
</gene>
<dbReference type="RefSeq" id="XP_043161961.1">
    <property type="nucleotide sequence ID" value="XM_043306026.1"/>
</dbReference>
<sequence>MALQELQKSWDLGNWGIDLLFRCLDDSTPRTLRLSDDPVVQVQGDTCESSHAAEHIPDASIPMTPATRDRFVTASVSSANSITAANKRHGLFNSTDDYTDVVETSPSQADSVIWRDSVHLAFCIVFLMVNRLHAKVGQNYVF</sequence>
<reference evidence="1 2" key="1">
    <citation type="submission" date="2018-10" db="EMBL/GenBank/DDBJ databases">
        <title>Pan-genome distribution and transcriptional activeness of fungal secondary metabolism genes in Aspergillus section Fumigati.</title>
        <authorList>
            <person name="Takahashi H."/>
            <person name="Umemura M."/>
            <person name="Ninomiya A."/>
            <person name="Kusuya Y."/>
            <person name="Urayama S."/>
            <person name="Shimizu M."/>
            <person name="Watanabe A."/>
            <person name="Kamei K."/>
            <person name="Yaguchi T."/>
            <person name="Hagiwara D."/>
        </authorList>
    </citation>
    <scope>NUCLEOTIDE SEQUENCE [LARGE SCALE GENOMIC DNA]</scope>
    <source>
        <strain evidence="1 2">IFM 55266</strain>
    </source>
</reference>
<comment type="caution">
    <text evidence="1">The sequence shown here is derived from an EMBL/GenBank/DDBJ whole genome shotgun (WGS) entry which is preliminary data.</text>
</comment>
<dbReference type="EMBL" id="BHVY01000008">
    <property type="protein sequence ID" value="GIJ91215.1"/>
    <property type="molecule type" value="Genomic_DNA"/>
</dbReference>
<name>A0A9P3BKX7_9EURO</name>
<dbReference type="OrthoDB" id="5121955at2759"/>